<evidence type="ECO:0000313" key="2">
    <source>
        <dbReference type="EMBL" id="CAF3552401.1"/>
    </source>
</evidence>
<gene>
    <name evidence="2" type="ORF">OTI717_LOCUS4371</name>
</gene>
<keyword evidence="1" id="KW-1133">Transmembrane helix</keyword>
<keyword evidence="1" id="KW-0472">Membrane</keyword>
<comment type="caution">
    <text evidence="2">The sequence shown here is derived from an EMBL/GenBank/DDBJ whole genome shotgun (WGS) entry which is preliminary data.</text>
</comment>
<dbReference type="Proteomes" id="UP000663823">
    <property type="component" value="Unassembled WGS sequence"/>
</dbReference>
<reference evidence="2" key="1">
    <citation type="submission" date="2021-02" db="EMBL/GenBank/DDBJ databases">
        <authorList>
            <person name="Nowell W R."/>
        </authorList>
    </citation>
    <scope>NUCLEOTIDE SEQUENCE</scope>
</reference>
<name>A0A818JXU2_9BILA</name>
<evidence type="ECO:0000256" key="1">
    <source>
        <dbReference type="SAM" id="Phobius"/>
    </source>
</evidence>
<proteinExistence type="predicted"/>
<keyword evidence="1" id="KW-0812">Transmembrane</keyword>
<feature type="transmembrane region" description="Helical" evidence="1">
    <location>
        <begin position="88"/>
        <end position="113"/>
    </location>
</feature>
<dbReference type="AlphaFoldDB" id="A0A818JXU2"/>
<dbReference type="EMBL" id="CAJOAX010000260">
    <property type="protein sequence ID" value="CAF3552401.1"/>
    <property type="molecule type" value="Genomic_DNA"/>
</dbReference>
<sequence length="162" mass="18799">MFLFLPWDLVLKILKTTTHHQEEKLIKTTTTSTPTTTTSNFYSPTINTIQIKQTTENLTTYIKTITFYNYSSMINTTPKNNITIRNKIFISLFISLILISLCIGISYCVMIHFSHYLNMTSTIKRDILVLNRESFTSSEDSNSDTELHICKTKKKTIFHLKK</sequence>
<organism evidence="2 3">
    <name type="scientific">Rotaria sordida</name>
    <dbReference type="NCBI Taxonomy" id="392033"/>
    <lineage>
        <taxon>Eukaryota</taxon>
        <taxon>Metazoa</taxon>
        <taxon>Spiralia</taxon>
        <taxon>Gnathifera</taxon>
        <taxon>Rotifera</taxon>
        <taxon>Eurotatoria</taxon>
        <taxon>Bdelloidea</taxon>
        <taxon>Philodinida</taxon>
        <taxon>Philodinidae</taxon>
        <taxon>Rotaria</taxon>
    </lineage>
</organism>
<evidence type="ECO:0000313" key="3">
    <source>
        <dbReference type="Proteomes" id="UP000663823"/>
    </source>
</evidence>
<accession>A0A818JXU2</accession>
<protein>
    <submittedName>
        <fullName evidence="2">Uncharacterized protein</fullName>
    </submittedName>
</protein>